<keyword evidence="3" id="KW-0001">2Fe-2S</keyword>
<gene>
    <name evidence="13" type="ORF">GCM10023322_50160</name>
</gene>
<evidence type="ECO:0000256" key="8">
    <source>
        <dbReference type="ARBA" id="ARBA00029586"/>
    </source>
</evidence>
<organism evidence="13 14">
    <name type="scientific">Rugosimonospora acidiphila</name>
    <dbReference type="NCBI Taxonomy" id="556531"/>
    <lineage>
        <taxon>Bacteria</taxon>
        <taxon>Bacillati</taxon>
        <taxon>Actinomycetota</taxon>
        <taxon>Actinomycetes</taxon>
        <taxon>Micromonosporales</taxon>
        <taxon>Micromonosporaceae</taxon>
        <taxon>Rugosimonospora</taxon>
    </lineage>
</organism>
<feature type="chain" id="PRO_5046809485" description="Cytochrome bc1 complex Rieske iron-sulfur subunit" evidence="11">
    <location>
        <begin position="30"/>
        <end position="161"/>
    </location>
</feature>
<feature type="compositionally biased region" description="Gly residues" evidence="10">
    <location>
        <begin position="55"/>
        <end position="67"/>
    </location>
</feature>
<dbReference type="PANTHER" id="PTHR10134">
    <property type="entry name" value="CYTOCHROME B-C1 COMPLEX SUBUNIT RIESKE, MITOCHONDRIAL"/>
    <property type="match status" value="1"/>
</dbReference>
<evidence type="ECO:0000256" key="6">
    <source>
        <dbReference type="ARBA" id="ARBA00023014"/>
    </source>
</evidence>
<keyword evidence="6" id="KW-0411">Iron-sulfur</keyword>
<comment type="function">
    <text evidence="1">Iron-sulfur subunit of the cytochrome bc1 complex, an essential component of the respiratory electron transport chain required for ATP synthesis. The bc1 complex catalyzes the oxidation of menaquinol and the reduction of cytochrome c in the respiratory chain. The bc1 complex operates through a Q-cycle mechanism that couples electron transfer to generation of the proton gradient that drives ATP synthesis.</text>
</comment>
<keyword evidence="4" id="KW-0479">Metal-binding</keyword>
<reference evidence="14" key="1">
    <citation type="journal article" date="2019" name="Int. J. Syst. Evol. Microbiol.">
        <title>The Global Catalogue of Microorganisms (GCM) 10K type strain sequencing project: providing services to taxonomists for standard genome sequencing and annotation.</title>
        <authorList>
            <consortium name="The Broad Institute Genomics Platform"/>
            <consortium name="The Broad Institute Genome Sequencing Center for Infectious Disease"/>
            <person name="Wu L."/>
            <person name="Ma J."/>
        </authorList>
    </citation>
    <scope>NUCLEOTIDE SEQUENCE [LARGE SCALE GENOMIC DNA]</scope>
    <source>
        <strain evidence="14">JCM 18304</strain>
    </source>
</reference>
<feature type="compositionally biased region" description="Low complexity" evidence="10">
    <location>
        <begin position="37"/>
        <end position="54"/>
    </location>
</feature>
<protein>
    <recommendedName>
        <fullName evidence="2">Cytochrome bc1 complex Rieske iron-sulfur subunit</fullName>
    </recommendedName>
    <alternativeName>
        <fullName evidence="8">Cytochrome bc1 reductase complex subunit QcrA</fullName>
    </alternativeName>
</protein>
<dbReference type="EMBL" id="BAABJQ010000016">
    <property type="protein sequence ID" value="GAA5191847.1"/>
    <property type="molecule type" value="Genomic_DNA"/>
</dbReference>
<evidence type="ECO:0000256" key="3">
    <source>
        <dbReference type="ARBA" id="ARBA00022714"/>
    </source>
</evidence>
<dbReference type="PROSITE" id="PS51296">
    <property type="entry name" value="RIESKE"/>
    <property type="match status" value="1"/>
</dbReference>
<feature type="domain" description="Rieske" evidence="12">
    <location>
        <begin position="68"/>
        <end position="160"/>
    </location>
</feature>
<name>A0ABP9S631_9ACTN</name>
<feature type="region of interest" description="Disordered" evidence="10">
    <location>
        <begin position="37"/>
        <end position="78"/>
    </location>
</feature>
<evidence type="ECO:0000256" key="5">
    <source>
        <dbReference type="ARBA" id="ARBA00023004"/>
    </source>
</evidence>
<dbReference type="RefSeq" id="WP_345633412.1">
    <property type="nucleotide sequence ID" value="NZ_BAABJQ010000016.1"/>
</dbReference>
<dbReference type="InterPro" id="IPR036922">
    <property type="entry name" value="Rieske_2Fe-2S_sf"/>
</dbReference>
<evidence type="ECO:0000256" key="10">
    <source>
        <dbReference type="SAM" id="MobiDB-lite"/>
    </source>
</evidence>
<dbReference type="PRINTS" id="PR00162">
    <property type="entry name" value="RIESKE"/>
</dbReference>
<keyword evidence="5" id="KW-0408">Iron</keyword>
<dbReference type="InterPro" id="IPR014349">
    <property type="entry name" value="Rieske_Fe-S_prot"/>
</dbReference>
<comment type="caution">
    <text evidence="13">The sequence shown here is derived from an EMBL/GenBank/DDBJ whole genome shotgun (WGS) entry which is preliminary data.</text>
</comment>
<accession>A0ABP9S631</accession>
<evidence type="ECO:0000256" key="1">
    <source>
        <dbReference type="ARBA" id="ARBA00002494"/>
    </source>
</evidence>
<dbReference type="InterPro" id="IPR005805">
    <property type="entry name" value="Rieske_Fe-S_prot_C"/>
</dbReference>
<dbReference type="Gene3D" id="2.102.10.10">
    <property type="entry name" value="Rieske [2Fe-2S] iron-sulphur domain"/>
    <property type="match status" value="1"/>
</dbReference>
<dbReference type="InterPro" id="IPR017941">
    <property type="entry name" value="Rieske_2Fe-2S"/>
</dbReference>
<comment type="cofactor">
    <cofactor evidence="9">
        <name>[2Fe-2S] cluster</name>
        <dbReference type="ChEBI" id="CHEBI:190135"/>
    </cofactor>
</comment>
<keyword evidence="7" id="KW-1015">Disulfide bond</keyword>
<keyword evidence="11" id="KW-0732">Signal</keyword>
<evidence type="ECO:0000256" key="4">
    <source>
        <dbReference type="ARBA" id="ARBA00022723"/>
    </source>
</evidence>
<evidence type="ECO:0000256" key="2">
    <source>
        <dbReference type="ARBA" id="ARBA00015816"/>
    </source>
</evidence>
<evidence type="ECO:0000313" key="14">
    <source>
        <dbReference type="Proteomes" id="UP001501570"/>
    </source>
</evidence>
<evidence type="ECO:0000256" key="11">
    <source>
        <dbReference type="SAM" id="SignalP"/>
    </source>
</evidence>
<dbReference type="SUPFAM" id="SSF50022">
    <property type="entry name" value="ISP domain"/>
    <property type="match status" value="1"/>
</dbReference>
<evidence type="ECO:0000313" key="13">
    <source>
        <dbReference type="EMBL" id="GAA5191847.1"/>
    </source>
</evidence>
<keyword evidence="14" id="KW-1185">Reference proteome</keyword>
<proteinExistence type="predicted"/>
<dbReference type="PROSITE" id="PS51318">
    <property type="entry name" value="TAT"/>
    <property type="match status" value="1"/>
</dbReference>
<dbReference type="Pfam" id="PF00355">
    <property type="entry name" value="Rieske"/>
    <property type="match status" value="1"/>
</dbReference>
<sequence>MNDTDSVDLPRRKLMLAGVGAAGAVVALAACGSSGAATGAGNPAGNSNNDAGAGPADGGDSSSGGSDGPAIKVSEIPSGGGMVFPGQNIVVTQPTAGNFKAFSATCTHQGCQVSKVQNGTIDCPCHGSQYSITDGSVKAGPAPRPLASKTVTVTGDTLTVS</sequence>
<evidence type="ECO:0000256" key="7">
    <source>
        <dbReference type="ARBA" id="ARBA00023157"/>
    </source>
</evidence>
<evidence type="ECO:0000256" key="9">
    <source>
        <dbReference type="ARBA" id="ARBA00034078"/>
    </source>
</evidence>
<feature type="signal peptide" evidence="11">
    <location>
        <begin position="1"/>
        <end position="29"/>
    </location>
</feature>
<dbReference type="Proteomes" id="UP001501570">
    <property type="component" value="Unassembled WGS sequence"/>
</dbReference>
<dbReference type="CDD" id="cd03467">
    <property type="entry name" value="Rieske"/>
    <property type="match status" value="1"/>
</dbReference>
<dbReference type="InterPro" id="IPR006311">
    <property type="entry name" value="TAT_signal"/>
</dbReference>
<evidence type="ECO:0000259" key="12">
    <source>
        <dbReference type="PROSITE" id="PS51296"/>
    </source>
</evidence>